<accession>A0A7X8TPS7</accession>
<sequence length="147" mass="16996">MQELTHQVEVGEIAWQHTLALRHQVLEPEQNETDCHIDGDENSVHFGAFLDDRLIGIASVFVEDDQARLRYMATHPDFQSRGVAKALFNYVATELKFKAVTLLWCDSQKTNSRFYRQLGFRKLGESFLKNNVAYYKLCMILGKSILR</sequence>
<dbReference type="AlphaFoldDB" id="A0A7X8TPS7"/>
<organism evidence="2 3">
    <name type="scientific">Vibrio agarilyticus</name>
    <dbReference type="NCBI Taxonomy" id="2726741"/>
    <lineage>
        <taxon>Bacteria</taxon>
        <taxon>Pseudomonadati</taxon>
        <taxon>Pseudomonadota</taxon>
        <taxon>Gammaproteobacteria</taxon>
        <taxon>Vibrionales</taxon>
        <taxon>Vibrionaceae</taxon>
        <taxon>Vibrio</taxon>
    </lineage>
</organism>
<dbReference type="InterPro" id="IPR016181">
    <property type="entry name" value="Acyl_CoA_acyltransferase"/>
</dbReference>
<dbReference type="RefSeq" id="WP_168835717.1">
    <property type="nucleotide sequence ID" value="NZ_JABAIK010000005.1"/>
</dbReference>
<dbReference type="EMBL" id="JABAIK010000005">
    <property type="protein sequence ID" value="NLS12633.1"/>
    <property type="molecule type" value="Genomic_DNA"/>
</dbReference>
<evidence type="ECO:0000313" key="2">
    <source>
        <dbReference type="EMBL" id="NLS12633.1"/>
    </source>
</evidence>
<dbReference type="Pfam" id="PF13673">
    <property type="entry name" value="Acetyltransf_10"/>
    <property type="match status" value="1"/>
</dbReference>
<comment type="caution">
    <text evidence="2">The sequence shown here is derived from an EMBL/GenBank/DDBJ whole genome shotgun (WGS) entry which is preliminary data.</text>
</comment>
<proteinExistence type="predicted"/>
<dbReference type="GO" id="GO:0016747">
    <property type="term" value="F:acyltransferase activity, transferring groups other than amino-acyl groups"/>
    <property type="evidence" value="ECO:0007669"/>
    <property type="project" value="InterPro"/>
</dbReference>
<feature type="domain" description="N-acetyltransferase" evidence="1">
    <location>
        <begin position="5"/>
        <end position="141"/>
    </location>
</feature>
<dbReference type="Proteomes" id="UP000535589">
    <property type="component" value="Unassembled WGS sequence"/>
</dbReference>
<evidence type="ECO:0000259" key="1">
    <source>
        <dbReference type="PROSITE" id="PS51186"/>
    </source>
</evidence>
<dbReference type="PROSITE" id="PS51186">
    <property type="entry name" value="GNAT"/>
    <property type="match status" value="1"/>
</dbReference>
<dbReference type="SUPFAM" id="SSF55729">
    <property type="entry name" value="Acyl-CoA N-acyltransferases (Nat)"/>
    <property type="match status" value="1"/>
</dbReference>
<name>A0A7X8TPS7_9VIBR</name>
<dbReference type="Gene3D" id="3.40.630.30">
    <property type="match status" value="1"/>
</dbReference>
<dbReference type="CDD" id="cd04301">
    <property type="entry name" value="NAT_SF"/>
    <property type="match status" value="1"/>
</dbReference>
<gene>
    <name evidence="2" type="ORF">HGP28_06910</name>
</gene>
<evidence type="ECO:0000313" key="3">
    <source>
        <dbReference type="Proteomes" id="UP000535589"/>
    </source>
</evidence>
<dbReference type="InterPro" id="IPR000182">
    <property type="entry name" value="GNAT_dom"/>
</dbReference>
<keyword evidence="3" id="KW-1185">Reference proteome</keyword>
<reference evidence="2 3" key="1">
    <citation type="submission" date="2020-04" db="EMBL/GenBank/DDBJ databases">
        <title>Vibrio sp. SM6, a novel species isolated from seawater.</title>
        <authorList>
            <person name="Wang X."/>
        </authorList>
    </citation>
    <scope>NUCLEOTIDE SEQUENCE [LARGE SCALE GENOMIC DNA]</scope>
    <source>
        <strain evidence="2 3">SM6</strain>
    </source>
</reference>
<keyword evidence="2" id="KW-0808">Transferase</keyword>
<protein>
    <submittedName>
        <fullName evidence="2">GNAT family N-acetyltransferase</fullName>
    </submittedName>
</protein>